<dbReference type="PANTHER" id="PTHR40446:SF2">
    <property type="entry name" value="N-ACETYLGLUCOSAMINE-1-PHOSPHODIESTER ALPHA-N-ACETYLGLUCOSAMINIDASE"/>
    <property type="match status" value="1"/>
</dbReference>
<comment type="caution">
    <text evidence="3">The sequence shown here is derived from an EMBL/GenBank/DDBJ whole genome shotgun (WGS) entry which is preliminary data.</text>
</comment>
<accession>A0ABV8TB54</accession>
<dbReference type="Proteomes" id="UP001595824">
    <property type="component" value="Unassembled WGS sequence"/>
</dbReference>
<sequence length="410" mass="40902">MAARRTGQFTTALAVLLAGGALAGTALVGAAAPASGAPGTERIAPGVEYREFDLAAAHGTVRVHVIGVDLDDKDVRVGLLHPDAVAARGTVSRLATAQGALAGVNGDFFDITETQHPGVAATGASVGPEIADGRALKAAVPRGQRFGPALPPGTTTEDVLGVGTDRRARLDRLTLSGTVTTPEGQVKLGGFNQYALPVGSVGAYTSDWGSVSRARTVCGTDTERGAPCSKDTYEVTVRDGRVTRTAGAPGSGAVPDGTTVLVGREAGAQRLRALSVGEAVRVEHRVTAVSGVAYAFAVGGFPVLRGGAAVSGLDGATAAVRTAVGIADGGHRLLLVALDGASAYRSGLTLAEMAAALRDLGASDGFNLDGGGSSTLVAREPGGTKLTVRNHPSDGAERAVANGVGVFSGA</sequence>
<evidence type="ECO:0000313" key="3">
    <source>
        <dbReference type="EMBL" id="MFC4327845.1"/>
    </source>
</evidence>
<keyword evidence="1" id="KW-0732">Signal</keyword>
<evidence type="ECO:0000259" key="2">
    <source>
        <dbReference type="Pfam" id="PF09992"/>
    </source>
</evidence>
<name>A0ABV8TB54_9ACTN</name>
<dbReference type="GO" id="GO:0016798">
    <property type="term" value="F:hydrolase activity, acting on glycosyl bonds"/>
    <property type="evidence" value="ECO:0007669"/>
    <property type="project" value="UniProtKB-KW"/>
</dbReference>
<organism evidence="3 4">
    <name type="scientific">Streptomyces andamanensis</name>
    <dbReference type="NCBI Taxonomy" id="1565035"/>
    <lineage>
        <taxon>Bacteria</taxon>
        <taxon>Bacillati</taxon>
        <taxon>Actinomycetota</taxon>
        <taxon>Actinomycetes</taxon>
        <taxon>Kitasatosporales</taxon>
        <taxon>Streptomycetaceae</taxon>
        <taxon>Streptomyces</taxon>
    </lineage>
</organism>
<feature type="chain" id="PRO_5046673921" evidence="1">
    <location>
        <begin position="24"/>
        <end position="410"/>
    </location>
</feature>
<dbReference type="EMBL" id="JBHSDP010000009">
    <property type="protein sequence ID" value="MFC4327845.1"/>
    <property type="molecule type" value="Genomic_DNA"/>
</dbReference>
<feature type="domain" description="Phosphodiester glycosidase" evidence="2">
    <location>
        <begin position="233"/>
        <end position="407"/>
    </location>
</feature>
<proteinExistence type="predicted"/>
<feature type="signal peptide" evidence="1">
    <location>
        <begin position="1"/>
        <end position="23"/>
    </location>
</feature>
<keyword evidence="4" id="KW-1185">Reference proteome</keyword>
<evidence type="ECO:0000313" key="4">
    <source>
        <dbReference type="Proteomes" id="UP001595824"/>
    </source>
</evidence>
<dbReference type="RefSeq" id="WP_381737811.1">
    <property type="nucleotide sequence ID" value="NZ_JBHSDP010000009.1"/>
</dbReference>
<keyword evidence="3" id="KW-0326">Glycosidase</keyword>
<keyword evidence="3" id="KW-0378">Hydrolase</keyword>
<evidence type="ECO:0000256" key="1">
    <source>
        <dbReference type="SAM" id="SignalP"/>
    </source>
</evidence>
<dbReference type="PANTHER" id="PTHR40446">
    <property type="entry name" value="N-ACETYLGLUCOSAMINE-1-PHOSPHODIESTER ALPHA-N-ACETYLGLUCOSAMINIDASE"/>
    <property type="match status" value="1"/>
</dbReference>
<reference evidence="4" key="1">
    <citation type="journal article" date="2019" name="Int. J. Syst. Evol. Microbiol.">
        <title>The Global Catalogue of Microorganisms (GCM) 10K type strain sequencing project: providing services to taxonomists for standard genome sequencing and annotation.</title>
        <authorList>
            <consortium name="The Broad Institute Genomics Platform"/>
            <consortium name="The Broad Institute Genome Sequencing Center for Infectious Disease"/>
            <person name="Wu L."/>
            <person name="Ma J."/>
        </authorList>
    </citation>
    <scope>NUCLEOTIDE SEQUENCE [LARGE SCALE GENOMIC DNA]</scope>
    <source>
        <strain evidence="4">PCU 347</strain>
    </source>
</reference>
<protein>
    <submittedName>
        <fullName evidence="3">Phosphodiester glycosidase family protein</fullName>
    </submittedName>
</protein>
<gene>
    <name evidence="3" type="ORF">ACFPC0_08385</name>
</gene>
<dbReference type="InterPro" id="IPR018711">
    <property type="entry name" value="NAGPA"/>
</dbReference>
<dbReference type="Pfam" id="PF09992">
    <property type="entry name" value="NAGPA"/>
    <property type="match status" value="1"/>
</dbReference>